<organism evidence="1 2">
    <name type="scientific">Porites lobata</name>
    <dbReference type="NCBI Taxonomy" id="104759"/>
    <lineage>
        <taxon>Eukaryota</taxon>
        <taxon>Metazoa</taxon>
        <taxon>Cnidaria</taxon>
        <taxon>Anthozoa</taxon>
        <taxon>Hexacorallia</taxon>
        <taxon>Scleractinia</taxon>
        <taxon>Fungiina</taxon>
        <taxon>Poritidae</taxon>
        <taxon>Porites</taxon>
    </lineage>
</organism>
<sequence>MELLAVVGLKHEELVPTSSSTFSATVKWEKPLFTQSNVTHYIYRTTKAIKGQMERRSIGLDIQNITTETSVTIDEIYLNEKIEFQFLQFDSRCMAPLPIST</sequence>
<evidence type="ECO:0000313" key="2">
    <source>
        <dbReference type="Proteomes" id="UP001159405"/>
    </source>
</evidence>
<dbReference type="Proteomes" id="UP001159405">
    <property type="component" value="Unassembled WGS sequence"/>
</dbReference>
<dbReference type="EMBL" id="CALNXK010000141">
    <property type="protein sequence ID" value="CAH3167645.1"/>
    <property type="molecule type" value="Genomic_DNA"/>
</dbReference>
<keyword evidence="2" id="KW-1185">Reference proteome</keyword>
<protein>
    <submittedName>
        <fullName evidence="1">Uncharacterized protein</fullName>
    </submittedName>
</protein>
<evidence type="ECO:0000313" key="1">
    <source>
        <dbReference type="EMBL" id="CAH3167645.1"/>
    </source>
</evidence>
<accession>A0ABN8QN32</accession>
<name>A0ABN8QN32_9CNID</name>
<comment type="caution">
    <text evidence="1">The sequence shown here is derived from an EMBL/GenBank/DDBJ whole genome shotgun (WGS) entry which is preliminary data.</text>
</comment>
<gene>
    <name evidence="1" type="ORF">PLOB_00008800</name>
</gene>
<reference evidence="1 2" key="1">
    <citation type="submission" date="2022-05" db="EMBL/GenBank/DDBJ databases">
        <authorList>
            <consortium name="Genoscope - CEA"/>
            <person name="William W."/>
        </authorList>
    </citation>
    <scope>NUCLEOTIDE SEQUENCE [LARGE SCALE GENOMIC DNA]</scope>
</reference>
<proteinExistence type="predicted"/>